<dbReference type="InterPro" id="IPR019478">
    <property type="entry name" value="Sirohaem_synthase_dimer_dom"/>
</dbReference>
<dbReference type="Pfam" id="PF14824">
    <property type="entry name" value="Sirohm_synth_M"/>
    <property type="match status" value="1"/>
</dbReference>
<gene>
    <name evidence="9" type="ORF">MNBD_ACTINO02-2054</name>
</gene>
<protein>
    <recommendedName>
        <fullName evidence="2">precorrin-2 dehydrogenase</fullName>
        <ecNumber evidence="2">1.3.1.76</ecNumber>
    </recommendedName>
</protein>
<proteinExistence type="predicted"/>
<comment type="catalytic activity">
    <reaction evidence="6">
        <text>precorrin-2 + NAD(+) = sirohydrochlorin + NADH + 2 H(+)</text>
        <dbReference type="Rhea" id="RHEA:15613"/>
        <dbReference type="ChEBI" id="CHEBI:15378"/>
        <dbReference type="ChEBI" id="CHEBI:57540"/>
        <dbReference type="ChEBI" id="CHEBI:57945"/>
        <dbReference type="ChEBI" id="CHEBI:58351"/>
        <dbReference type="ChEBI" id="CHEBI:58827"/>
        <dbReference type="EC" id="1.3.1.76"/>
    </reaction>
</comment>
<accession>A0A3B0T5N5</accession>
<dbReference type="GO" id="GO:0019354">
    <property type="term" value="P:siroheme biosynthetic process"/>
    <property type="evidence" value="ECO:0007669"/>
    <property type="project" value="UniProtKB-UniPathway"/>
</dbReference>
<evidence type="ECO:0000256" key="6">
    <source>
        <dbReference type="ARBA" id="ARBA00047561"/>
    </source>
</evidence>
<keyword evidence="4" id="KW-0520">NAD</keyword>
<dbReference type="Gene3D" id="3.40.50.720">
    <property type="entry name" value="NAD(P)-binding Rossmann-like Domain"/>
    <property type="match status" value="1"/>
</dbReference>
<keyword evidence="5" id="KW-0627">Porphyrin biosynthesis</keyword>
<evidence type="ECO:0000259" key="8">
    <source>
        <dbReference type="Pfam" id="PF14824"/>
    </source>
</evidence>
<name>A0A3B0T5N5_9ZZZZ</name>
<dbReference type="GO" id="GO:0004325">
    <property type="term" value="F:ferrochelatase activity"/>
    <property type="evidence" value="ECO:0007669"/>
    <property type="project" value="InterPro"/>
</dbReference>
<feature type="domain" description="Sirohaem synthase dimerisation" evidence="7">
    <location>
        <begin position="160"/>
        <end position="214"/>
    </location>
</feature>
<dbReference type="AlphaFoldDB" id="A0A3B0T5N5"/>
<dbReference type="InterPro" id="IPR036291">
    <property type="entry name" value="NAD(P)-bd_dom_sf"/>
</dbReference>
<dbReference type="PANTHER" id="PTHR35330:SF1">
    <property type="entry name" value="SIROHEME BIOSYNTHESIS PROTEIN MET8"/>
    <property type="match status" value="1"/>
</dbReference>
<evidence type="ECO:0000256" key="2">
    <source>
        <dbReference type="ARBA" id="ARBA00012400"/>
    </source>
</evidence>
<dbReference type="Gene3D" id="1.10.8.610">
    <property type="entry name" value="SirC, precorrin-2 dehydrogenase, C-terminal helical domain-like"/>
    <property type="match status" value="1"/>
</dbReference>
<dbReference type="InterPro" id="IPR028281">
    <property type="entry name" value="Sirohaem_synthase_central"/>
</dbReference>
<comment type="pathway">
    <text evidence="1">Porphyrin-containing compound metabolism; siroheme biosynthesis; sirohydrochlorin from precorrin-2: step 1/1.</text>
</comment>
<sequence>MRIGQPGKPRLYPVMIDLTGRRVVVVGAGSVGTQKLTALVTGGAVIDVVAPEATPAVRALDRVGAVSWHRKLFAPEDLDGAVLVISAVDDPLVSRAVWEAANKRTILANGADDPDHCSFMLPAVHRDGDLVVAVSTGGAAPAVATRLRDRIAATVGHGQGPWLTFLARFRPLVKASFRTYEERRDAWYRIVDSDAQTRFQTGDPAGATTTISHAIGRVPKKEASV</sequence>
<feature type="domain" description="Siroheme synthase central" evidence="8">
    <location>
        <begin position="127"/>
        <end position="153"/>
    </location>
</feature>
<evidence type="ECO:0000256" key="5">
    <source>
        <dbReference type="ARBA" id="ARBA00023244"/>
    </source>
</evidence>
<dbReference type="SUPFAM" id="SSF51735">
    <property type="entry name" value="NAD(P)-binding Rossmann-fold domains"/>
    <property type="match status" value="1"/>
</dbReference>
<dbReference type="EC" id="1.3.1.76" evidence="2"/>
<dbReference type="EMBL" id="UOEK01000480">
    <property type="protein sequence ID" value="VAW08667.1"/>
    <property type="molecule type" value="Genomic_DNA"/>
</dbReference>
<evidence type="ECO:0000256" key="1">
    <source>
        <dbReference type="ARBA" id="ARBA00005010"/>
    </source>
</evidence>
<evidence type="ECO:0000259" key="7">
    <source>
        <dbReference type="Pfam" id="PF10414"/>
    </source>
</evidence>
<dbReference type="InterPro" id="IPR042518">
    <property type="entry name" value="SirC_C"/>
</dbReference>
<dbReference type="InterPro" id="IPR028161">
    <property type="entry name" value="Met8-like"/>
</dbReference>
<dbReference type="Pfam" id="PF10414">
    <property type="entry name" value="CysG_dimeriser"/>
    <property type="match status" value="1"/>
</dbReference>
<dbReference type="InterPro" id="IPR006367">
    <property type="entry name" value="Sirohaem_synthase_N"/>
</dbReference>
<dbReference type="Pfam" id="PF13241">
    <property type="entry name" value="NAD_binding_7"/>
    <property type="match status" value="1"/>
</dbReference>
<dbReference type="UniPathway" id="UPA00262">
    <property type="reaction ID" value="UER00222"/>
</dbReference>
<evidence type="ECO:0000256" key="4">
    <source>
        <dbReference type="ARBA" id="ARBA00023027"/>
    </source>
</evidence>
<dbReference type="NCBIfam" id="TIGR01470">
    <property type="entry name" value="cysG_Nterm"/>
    <property type="match status" value="1"/>
</dbReference>
<evidence type="ECO:0000256" key="3">
    <source>
        <dbReference type="ARBA" id="ARBA00023002"/>
    </source>
</evidence>
<reference evidence="9" key="1">
    <citation type="submission" date="2018-06" db="EMBL/GenBank/DDBJ databases">
        <authorList>
            <person name="Zhirakovskaya E."/>
        </authorList>
    </citation>
    <scope>NUCLEOTIDE SEQUENCE</scope>
</reference>
<dbReference type="SUPFAM" id="SSF75615">
    <property type="entry name" value="Siroheme synthase middle domains-like"/>
    <property type="match status" value="1"/>
</dbReference>
<dbReference type="PANTHER" id="PTHR35330">
    <property type="entry name" value="SIROHEME BIOSYNTHESIS PROTEIN MET8"/>
    <property type="match status" value="1"/>
</dbReference>
<keyword evidence="3" id="KW-0560">Oxidoreductase</keyword>
<dbReference type="GO" id="GO:0043115">
    <property type="term" value="F:precorrin-2 dehydrogenase activity"/>
    <property type="evidence" value="ECO:0007669"/>
    <property type="project" value="UniProtKB-EC"/>
</dbReference>
<organism evidence="9">
    <name type="scientific">hydrothermal vent metagenome</name>
    <dbReference type="NCBI Taxonomy" id="652676"/>
    <lineage>
        <taxon>unclassified sequences</taxon>
        <taxon>metagenomes</taxon>
        <taxon>ecological metagenomes</taxon>
    </lineage>
</organism>
<evidence type="ECO:0000313" key="9">
    <source>
        <dbReference type="EMBL" id="VAW08667.1"/>
    </source>
</evidence>